<proteinExistence type="inferred from homology"/>
<dbReference type="SUPFAM" id="SSF54427">
    <property type="entry name" value="NTF2-like"/>
    <property type="match status" value="1"/>
</dbReference>
<evidence type="ECO:0000313" key="4">
    <source>
        <dbReference type="Proteomes" id="UP000255265"/>
    </source>
</evidence>
<comment type="similarity">
    <text evidence="1">Belongs to the UPF0225 family.</text>
</comment>
<protein>
    <recommendedName>
        <fullName evidence="1">UPF0225 protein DFR41_11479</fullName>
    </recommendedName>
</protein>
<dbReference type="Gene3D" id="3.10.450.50">
    <property type="match status" value="1"/>
</dbReference>
<dbReference type="Proteomes" id="UP000255265">
    <property type="component" value="Unassembled WGS sequence"/>
</dbReference>
<dbReference type="InterPro" id="IPR032710">
    <property type="entry name" value="NTF2-like_dom_sf"/>
</dbReference>
<dbReference type="InterPro" id="IPR023006">
    <property type="entry name" value="YchJ-like"/>
</dbReference>
<dbReference type="HAMAP" id="MF_00612">
    <property type="entry name" value="UPF0225"/>
    <property type="match status" value="1"/>
</dbReference>
<reference evidence="3 4" key="1">
    <citation type="submission" date="2018-07" db="EMBL/GenBank/DDBJ databases">
        <title>Genomic Encyclopedia of Type Strains, Phase IV (KMG-IV): sequencing the most valuable type-strain genomes for metagenomic binning, comparative biology and taxonomic classification.</title>
        <authorList>
            <person name="Goeker M."/>
        </authorList>
    </citation>
    <scope>NUCLEOTIDE SEQUENCE [LARGE SCALE GENOMIC DNA]</scope>
    <source>
        <strain evidence="3 4">DSM 21352</strain>
    </source>
</reference>
<feature type="domain" description="YchJ-like middle NTF2-like" evidence="2">
    <location>
        <begin position="55"/>
        <end position="150"/>
    </location>
</feature>
<keyword evidence="4" id="KW-1185">Reference proteome</keyword>
<dbReference type="InterPro" id="IPR048469">
    <property type="entry name" value="YchJ-like_M"/>
</dbReference>
<comment type="caution">
    <text evidence="3">The sequence shown here is derived from an EMBL/GenBank/DDBJ whole genome shotgun (WGS) entry which is preliminary data.</text>
</comment>
<dbReference type="EMBL" id="QQAV01000014">
    <property type="protein sequence ID" value="RDI18631.1"/>
    <property type="molecule type" value="Genomic_DNA"/>
</dbReference>
<evidence type="ECO:0000313" key="3">
    <source>
        <dbReference type="EMBL" id="RDI18631.1"/>
    </source>
</evidence>
<dbReference type="AlphaFoldDB" id="A0A370F7V0"/>
<accession>A0A370F7V0</accession>
<evidence type="ECO:0000259" key="2">
    <source>
        <dbReference type="Pfam" id="PF17775"/>
    </source>
</evidence>
<organism evidence="3 4">
    <name type="scientific">Pseudacidovorax intermedius</name>
    <dbReference type="NCBI Taxonomy" id="433924"/>
    <lineage>
        <taxon>Bacteria</taxon>
        <taxon>Pseudomonadati</taxon>
        <taxon>Pseudomonadota</taxon>
        <taxon>Betaproteobacteria</taxon>
        <taxon>Burkholderiales</taxon>
        <taxon>Comamonadaceae</taxon>
        <taxon>Pseudacidovorax</taxon>
    </lineage>
</organism>
<evidence type="ECO:0000256" key="1">
    <source>
        <dbReference type="HAMAP-Rule" id="MF_00612"/>
    </source>
</evidence>
<gene>
    <name evidence="3" type="ORF">DFR41_11479</name>
</gene>
<sequence>MHPTMPAPATLPTSAQPCPCGRKARGRPITFADCCGRFLADVQTPAEQRAARVSDAETLMRSRYTAYGLGDEAYLLATWHPRTRPAMLQLAESPAVQWLGLDVRAHLPLGADRAEVEFVARSRDATGRASRLHERSRFVREDGRWYYVDGDLR</sequence>
<name>A0A370F7V0_9BURK</name>
<dbReference type="Pfam" id="PF17775">
    <property type="entry name" value="YchJ_M-like"/>
    <property type="match status" value="1"/>
</dbReference>